<name>A0A222W1B6_9PSEU</name>
<evidence type="ECO:0000313" key="1">
    <source>
        <dbReference type="EMBL" id="SDD96182.1"/>
    </source>
</evidence>
<dbReference type="Proteomes" id="UP000199494">
    <property type="component" value="Unassembled WGS sequence"/>
</dbReference>
<dbReference type="AlphaFoldDB" id="A0A222W1B6"/>
<sequence length="150" mass="15873">MDDTEMLEELLAEAIQRGYPPAALEDVTDVDAARRLLGMDAGQPWHPVRVALPSDTFDDAIRGGDREQALANATWNWPAATTITLLPTGPEHTEHRGGSMLDVLNSSIAVTGMVVTAAPCANGAYSLGSARALASVRTQPAVPVDELDQP</sequence>
<reference evidence="1 2" key="1">
    <citation type="submission" date="2016-10" db="EMBL/GenBank/DDBJ databases">
        <authorList>
            <person name="de Groot N.N."/>
        </authorList>
    </citation>
    <scope>NUCLEOTIDE SEQUENCE [LARGE SCALE GENOMIC DNA]</scope>
    <source>
        <strain evidence="1 2">CGMCC 4.5506</strain>
    </source>
</reference>
<evidence type="ECO:0000313" key="2">
    <source>
        <dbReference type="Proteomes" id="UP000199494"/>
    </source>
</evidence>
<dbReference type="KEGG" id="pmad:BAY61_32475"/>
<organism evidence="1 2">
    <name type="scientific">Prauserella marina</name>
    <dbReference type="NCBI Taxonomy" id="530584"/>
    <lineage>
        <taxon>Bacteria</taxon>
        <taxon>Bacillati</taxon>
        <taxon>Actinomycetota</taxon>
        <taxon>Actinomycetes</taxon>
        <taxon>Pseudonocardiales</taxon>
        <taxon>Pseudonocardiaceae</taxon>
        <taxon>Prauserella</taxon>
    </lineage>
</organism>
<gene>
    <name evidence="1" type="ORF">SAMN05421630_11554</name>
</gene>
<keyword evidence="2" id="KW-1185">Reference proteome</keyword>
<protein>
    <submittedName>
        <fullName evidence="1">Uncharacterized protein</fullName>
    </submittedName>
</protein>
<dbReference type="RefSeq" id="WP_091810633.1">
    <property type="nucleotide sequence ID" value="NZ_CP016354.1"/>
</dbReference>
<dbReference type="STRING" id="530584.SAMN05421630_11554"/>
<proteinExistence type="predicted"/>
<dbReference type="EMBL" id="FMZE01000015">
    <property type="protein sequence ID" value="SDD96182.1"/>
    <property type="molecule type" value="Genomic_DNA"/>
</dbReference>
<accession>A0A222W1B6</accession>